<dbReference type="AlphaFoldDB" id="A0A549T3A5"/>
<dbReference type="Pfam" id="PF01850">
    <property type="entry name" value="PIN"/>
    <property type="match status" value="1"/>
</dbReference>
<proteinExistence type="predicted"/>
<feature type="domain" description="PIN" evidence="1">
    <location>
        <begin position="8"/>
        <end position="132"/>
    </location>
</feature>
<gene>
    <name evidence="2" type="ORF">FNA46_18065</name>
</gene>
<organism evidence="2 3">
    <name type="scientific">Rhizobium straminoryzae</name>
    <dbReference type="NCBI Taxonomy" id="1387186"/>
    <lineage>
        <taxon>Bacteria</taxon>
        <taxon>Pseudomonadati</taxon>
        <taxon>Pseudomonadota</taxon>
        <taxon>Alphaproteobacteria</taxon>
        <taxon>Hyphomicrobiales</taxon>
        <taxon>Rhizobiaceae</taxon>
        <taxon>Rhizobium/Agrobacterium group</taxon>
        <taxon>Rhizobium</taxon>
    </lineage>
</organism>
<accession>A0A549T3A5</accession>
<protein>
    <submittedName>
        <fullName evidence="2">PIN domain-containing protein</fullName>
    </submittedName>
</protein>
<keyword evidence="3" id="KW-1185">Reference proteome</keyword>
<evidence type="ECO:0000313" key="2">
    <source>
        <dbReference type="EMBL" id="TRL36353.1"/>
    </source>
</evidence>
<comment type="caution">
    <text evidence="2">The sequence shown here is derived from an EMBL/GenBank/DDBJ whole genome shotgun (WGS) entry which is preliminary data.</text>
</comment>
<dbReference type="SUPFAM" id="SSF88723">
    <property type="entry name" value="PIN domain-like"/>
    <property type="match status" value="1"/>
</dbReference>
<dbReference type="InterPro" id="IPR002716">
    <property type="entry name" value="PIN_dom"/>
</dbReference>
<dbReference type="Proteomes" id="UP000316801">
    <property type="component" value="Unassembled WGS sequence"/>
</dbReference>
<evidence type="ECO:0000259" key="1">
    <source>
        <dbReference type="Pfam" id="PF01850"/>
    </source>
</evidence>
<reference evidence="2 3" key="1">
    <citation type="submission" date="2019-07" db="EMBL/GenBank/DDBJ databases">
        <title>Ln-dependent methylotrophs.</title>
        <authorList>
            <person name="Tani A."/>
        </authorList>
    </citation>
    <scope>NUCLEOTIDE SEQUENCE [LARGE SCALE GENOMIC DNA]</scope>
    <source>
        <strain evidence="2 3">SM12</strain>
    </source>
</reference>
<dbReference type="RefSeq" id="WP_143126605.1">
    <property type="nucleotide sequence ID" value="NZ_VJMG01000055.1"/>
</dbReference>
<name>A0A549T3A5_9HYPH</name>
<dbReference type="EMBL" id="VJMG01000055">
    <property type="protein sequence ID" value="TRL36353.1"/>
    <property type="molecule type" value="Genomic_DNA"/>
</dbReference>
<dbReference type="Gene3D" id="3.40.50.1010">
    <property type="entry name" value="5'-nuclease"/>
    <property type="match status" value="1"/>
</dbReference>
<evidence type="ECO:0000313" key="3">
    <source>
        <dbReference type="Proteomes" id="UP000316801"/>
    </source>
</evidence>
<sequence>MRSPARLYLDTNILILFKEIQGPEQERLAALLAACRSLGNIPFTSMLTYSELLVKPLANGNRDLIETYEGWMGRASWLNTVPISSKVLLIASLIRAGSRKTKLPDAIHLASAIVAGCGVFLSADTGLSDIDELVHPLRGKLPITPLTVQRPDEPTLTTLLESLIA</sequence>
<dbReference type="InterPro" id="IPR029060">
    <property type="entry name" value="PIN-like_dom_sf"/>
</dbReference>